<evidence type="ECO:0000313" key="7">
    <source>
        <dbReference type="Proteomes" id="UP001589758"/>
    </source>
</evidence>
<keyword evidence="2 4" id="KW-0442">Lipid degradation</keyword>
<dbReference type="PROSITE" id="PS51257">
    <property type="entry name" value="PROKAR_LIPOPROTEIN"/>
    <property type="match status" value="1"/>
</dbReference>
<dbReference type="InterPro" id="IPR002641">
    <property type="entry name" value="PNPLA_dom"/>
</dbReference>
<feature type="active site" description="Nucleophile" evidence="4">
    <location>
        <position position="126"/>
    </location>
</feature>
<feature type="short sequence motif" description="DGA/G" evidence="4">
    <location>
        <begin position="271"/>
        <end position="273"/>
    </location>
</feature>
<dbReference type="Proteomes" id="UP001589758">
    <property type="component" value="Unassembled WGS sequence"/>
</dbReference>
<feature type="short sequence motif" description="GXGXXG" evidence="4">
    <location>
        <begin position="96"/>
        <end position="101"/>
    </location>
</feature>
<dbReference type="RefSeq" id="WP_385876512.1">
    <property type="nucleotide sequence ID" value="NZ_JBHLXE010000048.1"/>
</dbReference>
<keyword evidence="1 4" id="KW-0378">Hydrolase</keyword>
<dbReference type="PANTHER" id="PTHR14226:SF74">
    <property type="entry name" value="BLR4684 PROTEIN"/>
    <property type="match status" value="1"/>
</dbReference>
<dbReference type="InterPro" id="IPR016035">
    <property type="entry name" value="Acyl_Trfase/lysoPLipase"/>
</dbReference>
<name>A0ABV6CCX7_9GAMM</name>
<proteinExistence type="predicted"/>
<dbReference type="PROSITE" id="PS51635">
    <property type="entry name" value="PNPLA"/>
    <property type="match status" value="1"/>
</dbReference>
<dbReference type="SUPFAM" id="SSF52151">
    <property type="entry name" value="FabD/lysophospholipase-like"/>
    <property type="match status" value="1"/>
</dbReference>
<evidence type="ECO:0000313" key="6">
    <source>
        <dbReference type="EMBL" id="MFC0179411.1"/>
    </source>
</evidence>
<gene>
    <name evidence="6" type="ORF">ACFFIT_04785</name>
</gene>
<organism evidence="6 7">
    <name type="scientific">Thorsellia kenyensis</name>
    <dbReference type="NCBI Taxonomy" id="1549888"/>
    <lineage>
        <taxon>Bacteria</taxon>
        <taxon>Pseudomonadati</taxon>
        <taxon>Pseudomonadota</taxon>
        <taxon>Gammaproteobacteria</taxon>
        <taxon>Enterobacterales</taxon>
        <taxon>Thorselliaceae</taxon>
        <taxon>Thorsellia</taxon>
    </lineage>
</organism>
<evidence type="ECO:0000256" key="3">
    <source>
        <dbReference type="ARBA" id="ARBA00023098"/>
    </source>
</evidence>
<feature type="active site" description="Proton acceptor" evidence="4">
    <location>
        <position position="271"/>
    </location>
</feature>
<dbReference type="Pfam" id="PF01734">
    <property type="entry name" value="Patatin"/>
    <property type="match status" value="1"/>
</dbReference>
<evidence type="ECO:0000256" key="2">
    <source>
        <dbReference type="ARBA" id="ARBA00022963"/>
    </source>
</evidence>
<accession>A0ABV6CCX7</accession>
<feature type="domain" description="PNPLA" evidence="5">
    <location>
        <begin position="92"/>
        <end position="285"/>
    </location>
</feature>
<evidence type="ECO:0000259" key="5">
    <source>
        <dbReference type="PROSITE" id="PS51635"/>
    </source>
</evidence>
<sequence length="405" mass="44806">MPYLIIKPALKMRGIFFFSLTFFLLAGCSEIPRNAPPIESIKTISDSNYQPYRATAGRISDFFMDDLVLSYQQEPENSFLDSTTQTKIYPHLVLSGGGPNGAFGAGILAGWSTQDRPIFKIVTGVSTGALMAPFAFLGSEYDDELHKFYTTTKSSDVFLLSNPLFRLLFSDSFADTTPLARLIEQDITADLLAKIADEHKNGRRLYMATTNLDAQSLMIWNMGLIAQRNDEKSLQLFRQVMLASASIPVAFPPVMFAVEHEGKIYDELHVDGAVGANMFYSAGVFNTLQARQLAQIKNATESLFIIHNGQLGAVPDATSRSIAGIAQRTFDSVTKAAAVGDIHRLYSLALRQNYDFAWITIPLGIDLTEGEQLFDPVLMKKLYDVGYSLSKPEIPWRALPPGVEE</sequence>
<evidence type="ECO:0000256" key="1">
    <source>
        <dbReference type="ARBA" id="ARBA00022801"/>
    </source>
</evidence>
<comment type="caution">
    <text evidence="6">The sequence shown here is derived from an EMBL/GenBank/DDBJ whole genome shotgun (WGS) entry which is preliminary data.</text>
</comment>
<dbReference type="EMBL" id="JBHLXE010000048">
    <property type="protein sequence ID" value="MFC0179411.1"/>
    <property type="molecule type" value="Genomic_DNA"/>
</dbReference>
<feature type="short sequence motif" description="GXSXG" evidence="4">
    <location>
        <begin position="124"/>
        <end position="128"/>
    </location>
</feature>
<dbReference type="PANTHER" id="PTHR14226">
    <property type="entry name" value="NEUROPATHY TARGET ESTERASE/SWISS CHEESE D.MELANOGASTER"/>
    <property type="match status" value="1"/>
</dbReference>
<evidence type="ECO:0000256" key="4">
    <source>
        <dbReference type="PROSITE-ProRule" id="PRU01161"/>
    </source>
</evidence>
<dbReference type="Gene3D" id="3.40.1090.10">
    <property type="entry name" value="Cytosolic phospholipase A2 catalytic domain"/>
    <property type="match status" value="1"/>
</dbReference>
<keyword evidence="7" id="KW-1185">Reference proteome</keyword>
<protein>
    <submittedName>
        <fullName evidence="6">Patatin-like phospholipase family protein</fullName>
    </submittedName>
</protein>
<reference evidence="6 7" key="1">
    <citation type="submission" date="2024-09" db="EMBL/GenBank/DDBJ databases">
        <authorList>
            <person name="Sun Q."/>
            <person name="Mori K."/>
        </authorList>
    </citation>
    <scope>NUCLEOTIDE SEQUENCE [LARGE SCALE GENOMIC DNA]</scope>
    <source>
        <strain evidence="6 7">CCM 8545</strain>
    </source>
</reference>
<dbReference type="InterPro" id="IPR050301">
    <property type="entry name" value="NTE"/>
</dbReference>
<keyword evidence="3 4" id="KW-0443">Lipid metabolism</keyword>